<dbReference type="Proteomes" id="UP000467164">
    <property type="component" value="Chromosome"/>
</dbReference>
<name>A0A7I7LK31_9MYCO</name>
<organism evidence="1 2">
    <name type="scientific">Mycobacterium shottsii</name>
    <dbReference type="NCBI Taxonomy" id="133549"/>
    <lineage>
        <taxon>Bacteria</taxon>
        <taxon>Bacillati</taxon>
        <taxon>Actinomycetota</taxon>
        <taxon>Actinomycetes</taxon>
        <taxon>Mycobacteriales</taxon>
        <taxon>Mycobacteriaceae</taxon>
        <taxon>Mycobacterium</taxon>
        <taxon>Mycobacterium ulcerans group</taxon>
    </lineage>
</organism>
<gene>
    <name evidence="1" type="ORF">MSHO_50140</name>
</gene>
<proteinExistence type="predicted"/>
<evidence type="ECO:0000313" key="1">
    <source>
        <dbReference type="EMBL" id="BBX59669.1"/>
    </source>
</evidence>
<accession>A0A7I7LK31</accession>
<protein>
    <submittedName>
        <fullName evidence="1">Uncharacterized protein</fullName>
    </submittedName>
</protein>
<dbReference type="EMBL" id="AP022572">
    <property type="protein sequence ID" value="BBX59669.1"/>
    <property type="molecule type" value="Genomic_DNA"/>
</dbReference>
<evidence type="ECO:0000313" key="2">
    <source>
        <dbReference type="Proteomes" id="UP000467164"/>
    </source>
</evidence>
<dbReference type="AlphaFoldDB" id="A0A7I7LK31"/>
<dbReference type="KEGG" id="msho:MSHO_50140"/>
<keyword evidence="2" id="KW-1185">Reference proteome</keyword>
<reference evidence="1 2" key="1">
    <citation type="journal article" date="2019" name="Emerg. Microbes Infect.">
        <title>Comprehensive subspecies identification of 175 nontuberculous mycobacteria species based on 7547 genomic profiles.</title>
        <authorList>
            <person name="Matsumoto Y."/>
            <person name="Kinjo T."/>
            <person name="Motooka D."/>
            <person name="Nabeya D."/>
            <person name="Jung N."/>
            <person name="Uechi K."/>
            <person name="Horii T."/>
            <person name="Iida T."/>
            <person name="Fujita J."/>
            <person name="Nakamura S."/>
        </authorList>
    </citation>
    <scope>NUCLEOTIDE SEQUENCE [LARGE SCALE GENOMIC DNA]</scope>
    <source>
        <strain evidence="1 2">JCM 12657</strain>
    </source>
</reference>
<sequence length="88" mass="9568">MTGRVLDPVETPELQNLPTGIARVVLAADDANKPIEQWVLGSPVTVELDNAIYNLGVIVGVDETRHWVVVDLINPLLTQLDARLITTA</sequence>